<dbReference type="EMBL" id="SMSI01000001">
    <property type="protein sequence ID" value="TDH38222.1"/>
    <property type="molecule type" value="Genomic_DNA"/>
</dbReference>
<feature type="region of interest" description="Disordered" evidence="1">
    <location>
        <begin position="1"/>
        <end position="68"/>
    </location>
</feature>
<name>A0A4R5PMJ7_9HYPH</name>
<accession>A0A4R5PMJ7</accession>
<gene>
    <name evidence="2" type="ORF">E2A64_03630</name>
</gene>
<dbReference type="RefSeq" id="WP_133283056.1">
    <property type="nucleotide sequence ID" value="NZ_SMSI01000001.1"/>
</dbReference>
<feature type="compositionally biased region" description="Basic and acidic residues" evidence="1">
    <location>
        <begin position="1"/>
        <end position="19"/>
    </location>
</feature>
<evidence type="ECO:0000256" key="1">
    <source>
        <dbReference type="SAM" id="MobiDB-lite"/>
    </source>
</evidence>
<sequence>MTEEKKNDGKDARERRLAEQLRANLQRRKAQVRARRSGEADETEGLPASLPKEGPPKEGPSGEAKSES</sequence>
<dbReference type="Proteomes" id="UP000295131">
    <property type="component" value="Unassembled WGS sequence"/>
</dbReference>
<comment type="caution">
    <text evidence="2">The sequence shown here is derived from an EMBL/GenBank/DDBJ whole genome shotgun (WGS) entry which is preliminary data.</text>
</comment>
<feature type="compositionally biased region" description="Low complexity" evidence="1">
    <location>
        <begin position="59"/>
        <end position="68"/>
    </location>
</feature>
<protein>
    <submittedName>
        <fullName evidence="2">Uncharacterized protein</fullName>
    </submittedName>
</protein>
<evidence type="ECO:0000313" key="2">
    <source>
        <dbReference type="EMBL" id="TDH38222.1"/>
    </source>
</evidence>
<organism evidence="2 3">
    <name type="scientific">Pseudohoeflea suaedae</name>
    <dbReference type="NCBI Taxonomy" id="877384"/>
    <lineage>
        <taxon>Bacteria</taxon>
        <taxon>Pseudomonadati</taxon>
        <taxon>Pseudomonadota</taxon>
        <taxon>Alphaproteobacteria</taxon>
        <taxon>Hyphomicrobiales</taxon>
        <taxon>Rhizobiaceae</taxon>
        <taxon>Pseudohoeflea</taxon>
    </lineage>
</organism>
<keyword evidence="3" id="KW-1185">Reference proteome</keyword>
<feature type="compositionally biased region" description="Basic residues" evidence="1">
    <location>
        <begin position="25"/>
        <end position="35"/>
    </location>
</feature>
<proteinExistence type="predicted"/>
<reference evidence="2 3" key="1">
    <citation type="journal article" date="2013" name="Int. J. Syst. Evol. Microbiol.">
        <title>Hoeflea suaedae sp. nov., an endophytic bacterium isolated from the root of the halophyte Suaeda maritima.</title>
        <authorList>
            <person name="Chung E.J."/>
            <person name="Park J.A."/>
            <person name="Pramanik P."/>
            <person name="Bibi F."/>
            <person name="Jeon C.O."/>
            <person name="Chung Y.R."/>
        </authorList>
    </citation>
    <scope>NUCLEOTIDE SEQUENCE [LARGE SCALE GENOMIC DNA]</scope>
    <source>
        <strain evidence="2 3">YC6898</strain>
    </source>
</reference>
<evidence type="ECO:0000313" key="3">
    <source>
        <dbReference type="Proteomes" id="UP000295131"/>
    </source>
</evidence>
<dbReference type="AlphaFoldDB" id="A0A4R5PMJ7"/>